<dbReference type="PROSITE" id="PS50304">
    <property type="entry name" value="TUDOR"/>
    <property type="match status" value="1"/>
</dbReference>
<comment type="subcellular location">
    <subcellularLocation>
        <location evidence="1">Cytoplasm</location>
        <location evidence="1">Myofibril</location>
        <location evidence="1">Sarcomere</location>
        <location evidence="1">Z line</location>
    </subcellularLocation>
    <subcellularLocation>
        <location evidence="2">Nucleus</location>
        <location evidence="2">Cajal body</location>
    </subcellularLocation>
    <subcellularLocation>
        <location evidence="8">Nucleus</location>
        <location evidence="8">Gem</location>
    </subcellularLocation>
</comment>
<sequence>MSDNVLYIRDEKMSASEDENQENIWDDSLLIKAYERAVNSTKEKVASKLNLENGVVNPESNSAQPSVNPKGKKHKKTSTSENKEAWAIGMYCRATFSEDGLEYEAVIKNISMRKGTCRVKYIGYNNEEDILISDLKPSHGPEARKMQTIQCETSKDFDQLSSYKQEKIPEQSQFREQGMIPPPPPPHVMAHFPKDESDALSAMLMSWYMSGYHTGFYQGLTVAKTNSQINGFNSHLK</sequence>
<keyword evidence="5" id="KW-0507">mRNA processing</keyword>
<dbReference type="GO" id="GO:0006397">
    <property type="term" value="P:mRNA processing"/>
    <property type="evidence" value="ECO:0007669"/>
    <property type="project" value="UniProtKB-KW"/>
</dbReference>
<evidence type="ECO:0000313" key="11">
    <source>
        <dbReference type="EMBL" id="JAW12484.1"/>
    </source>
</evidence>
<name>A0A224XN17_9HEMI</name>
<evidence type="ECO:0000256" key="4">
    <source>
        <dbReference type="ARBA" id="ARBA00022490"/>
    </source>
</evidence>
<evidence type="ECO:0000256" key="7">
    <source>
        <dbReference type="ARBA" id="ARBA00023242"/>
    </source>
</evidence>
<dbReference type="EMBL" id="GFTR01003942">
    <property type="protein sequence ID" value="JAW12484.1"/>
    <property type="molecule type" value="Transcribed_RNA"/>
</dbReference>
<feature type="compositionally biased region" description="Polar residues" evidence="9">
    <location>
        <begin position="58"/>
        <end position="67"/>
    </location>
</feature>
<evidence type="ECO:0000256" key="1">
    <source>
        <dbReference type="ARBA" id="ARBA00004216"/>
    </source>
</evidence>
<evidence type="ECO:0000256" key="8">
    <source>
        <dbReference type="ARBA" id="ARBA00034695"/>
    </source>
</evidence>
<dbReference type="GO" id="GO:0097504">
    <property type="term" value="C:Gemini of Cajal bodies"/>
    <property type="evidence" value="ECO:0007669"/>
    <property type="project" value="UniProtKB-SubCell"/>
</dbReference>
<evidence type="ECO:0000256" key="3">
    <source>
        <dbReference type="ARBA" id="ARBA00005371"/>
    </source>
</evidence>
<evidence type="ECO:0000256" key="5">
    <source>
        <dbReference type="ARBA" id="ARBA00022664"/>
    </source>
</evidence>
<dbReference type="InterPro" id="IPR047298">
    <property type="entry name" value="Tudor_SMN_eumet"/>
</dbReference>
<dbReference type="InterPro" id="IPR040424">
    <property type="entry name" value="Smn1"/>
</dbReference>
<evidence type="ECO:0000256" key="9">
    <source>
        <dbReference type="SAM" id="MobiDB-lite"/>
    </source>
</evidence>
<dbReference type="Pfam" id="PF20635">
    <property type="entry name" value="SMN_YG-box"/>
    <property type="match status" value="1"/>
</dbReference>
<dbReference type="GO" id="GO:0008380">
    <property type="term" value="P:RNA splicing"/>
    <property type="evidence" value="ECO:0007669"/>
    <property type="project" value="UniProtKB-KW"/>
</dbReference>
<dbReference type="SMART" id="SM00333">
    <property type="entry name" value="TUDOR"/>
    <property type="match status" value="1"/>
</dbReference>
<keyword evidence="4" id="KW-0963">Cytoplasm</keyword>
<dbReference type="Pfam" id="PF06003">
    <property type="entry name" value="SMN_Tudor"/>
    <property type="match status" value="1"/>
</dbReference>
<protein>
    <submittedName>
        <fullName evidence="11">Putative mrna splicing protein smn survival motor neuron</fullName>
    </submittedName>
</protein>
<keyword evidence="7" id="KW-0539">Nucleus</keyword>
<dbReference type="CDD" id="cd20398">
    <property type="entry name" value="Tudor_SMN"/>
    <property type="match status" value="1"/>
</dbReference>
<dbReference type="SUPFAM" id="SSF63748">
    <property type="entry name" value="Tudor/PWWP/MBT"/>
    <property type="match status" value="1"/>
</dbReference>
<evidence type="ECO:0000256" key="6">
    <source>
        <dbReference type="ARBA" id="ARBA00023187"/>
    </source>
</evidence>
<comment type="similarity">
    <text evidence="3">Belongs to the SMN family.</text>
</comment>
<proteinExistence type="inferred from homology"/>
<dbReference type="GO" id="GO:0015030">
    <property type="term" value="C:Cajal body"/>
    <property type="evidence" value="ECO:0007669"/>
    <property type="project" value="UniProtKB-SubCell"/>
</dbReference>
<dbReference type="InterPro" id="IPR010304">
    <property type="entry name" value="SMN_Tudor"/>
</dbReference>
<dbReference type="Pfam" id="PF20636">
    <property type="entry name" value="SMN_G2-BD"/>
    <property type="match status" value="1"/>
</dbReference>
<reference evidence="11" key="1">
    <citation type="journal article" date="2018" name="PLoS Negl. Trop. Dis.">
        <title>An insight into the salivary gland and fat body transcriptome of Panstrongylus lignarius (Hemiptera: Heteroptera), the main vector of Chagas disease in Peru.</title>
        <authorList>
            <person name="Nevoa J.C."/>
            <person name="Mendes M.T."/>
            <person name="da Silva M.V."/>
            <person name="Soares S.C."/>
            <person name="Oliveira C.J.F."/>
            <person name="Ribeiro J.M.C."/>
        </authorList>
    </citation>
    <scope>NUCLEOTIDE SEQUENCE</scope>
</reference>
<evidence type="ECO:0000256" key="2">
    <source>
        <dbReference type="ARBA" id="ARBA00004408"/>
    </source>
</evidence>
<dbReference type="GO" id="GO:0030018">
    <property type="term" value="C:Z disc"/>
    <property type="evidence" value="ECO:0007669"/>
    <property type="project" value="UniProtKB-SubCell"/>
</dbReference>
<dbReference type="InterPro" id="IPR002999">
    <property type="entry name" value="Tudor"/>
</dbReference>
<dbReference type="AlphaFoldDB" id="A0A224XN17"/>
<evidence type="ECO:0000259" key="10">
    <source>
        <dbReference type="PROSITE" id="PS50304"/>
    </source>
</evidence>
<accession>A0A224XN17</accession>
<keyword evidence="6" id="KW-0508">mRNA splicing</keyword>
<feature type="region of interest" description="Disordered" evidence="9">
    <location>
        <begin position="52"/>
        <end position="81"/>
    </location>
</feature>
<dbReference type="Gene3D" id="2.30.30.140">
    <property type="match status" value="1"/>
</dbReference>
<dbReference type="Gene3D" id="3.40.190.10">
    <property type="entry name" value="Periplasmic binding protein-like II"/>
    <property type="match status" value="1"/>
</dbReference>
<dbReference type="PANTHER" id="PTHR39267">
    <property type="entry name" value="SURVIVAL MOTOR NEURON-LIKE PROTEIN 1"/>
    <property type="match status" value="1"/>
</dbReference>
<dbReference type="PANTHER" id="PTHR39267:SF1">
    <property type="entry name" value="SURVIVAL MOTOR NEURON PROTEIN"/>
    <property type="match status" value="1"/>
</dbReference>
<dbReference type="GO" id="GO:0003723">
    <property type="term" value="F:RNA binding"/>
    <property type="evidence" value="ECO:0007669"/>
    <property type="project" value="InterPro"/>
</dbReference>
<dbReference type="CDD" id="cd22852">
    <property type="entry name" value="SMN_C"/>
    <property type="match status" value="1"/>
</dbReference>
<organism evidence="11">
    <name type="scientific">Panstrongylus lignarius</name>
    <dbReference type="NCBI Taxonomy" id="156445"/>
    <lineage>
        <taxon>Eukaryota</taxon>
        <taxon>Metazoa</taxon>
        <taxon>Ecdysozoa</taxon>
        <taxon>Arthropoda</taxon>
        <taxon>Hexapoda</taxon>
        <taxon>Insecta</taxon>
        <taxon>Pterygota</taxon>
        <taxon>Neoptera</taxon>
        <taxon>Paraneoptera</taxon>
        <taxon>Hemiptera</taxon>
        <taxon>Heteroptera</taxon>
        <taxon>Panheteroptera</taxon>
        <taxon>Cimicomorpha</taxon>
        <taxon>Reduviidae</taxon>
        <taxon>Triatominae</taxon>
        <taxon>Panstrongylus</taxon>
    </lineage>
</organism>
<feature type="domain" description="Tudor" evidence="10">
    <location>
        <begin position="85"/>
        <end position="145"/>
    </location>
</feature>
<dbReference type="InterPro" id="IPR047313">
    <property type="entry name" value="SMN_C"/>
</dbReference>
<dbReference type="InterPro" id="IPR049481">
    <property type="entry name" value="SMN_G2-BD"/>
</dbReference>